<feature type="compositionally biased region" description="Basic residues" evidence="1">
    <location>
        <begin position="131"/>
        <end position="146"/>
    </location>
</feature>
<feature type="compositionally biased region" description="Polar residues" evidence="1">
    <location>
        <begin position="1"/>
        <end position="17"/>
    </location>
</feature>
<gene>
    <name evidence="2" type="ORF">PENTCL1PPCAC_26024</name>
</gene>
<evidence type="ECO:0000313" key="2">
    <source>
        <dbReference type="EMBL" id="GMT03850.1"/>
    </source>
</evidence>
<sequence>METRSPSPTESASSGRNSPEAVEEEENEESGQSWLYSHLSTFPIEDQAITALLEGDLSLFIRFHALTNDADRILYVVVRKRKIVVDEASLLPSIEPERPKEIKPAKVKRVMRADVSPSKKKSSPHREGRLERRKNRDKSNGKKKGKSSSPPKKREGQSMPRGRFLHHQAIQREERKKELENELAGGGLPTYLEFVDEKEIPDTQQFVVIIPRETRLETEKNEFDQLYAIAFVRNRANLDTSIHVASLLLDDSLTWEGHIDLLMINACLSERRLNKFLLLERFILDTIGTHFCVDGRKRVETASDEAKSMHLLLVPPITAFAQSPSPDSVARLQLQCAFFDLQFVGDEEDMERAAHRLERALTQIFLLFSLFKDEASDWSRRLFLYVLDLFSTILASYIMKKSALITNPEGLDGQICHTFEKFVKRARELSGEIFDNAEDRANSEKLVFSFSIVEILEEEIDALLELVRSLNDERRDMAMHRAPLDECEAVLKEVVSYLDENCLASVVESGSLEALRSIVQAVVAYTKKLEKLLPPIHDPNE</sequence>
<name>A0AAV5UBZ6_9BILA</name>
<evidence type="ECO:0000256" key="1">
    <source>
        <dbReference type="SAM" id="MobiDB-lite"/>
    </source>
</evidence>
<accession>A0AAV5UBZ6</accession>
<dbReference type="EMBL" id="BTSX01000006">
    <property type="protein sequence ID" value="GMT03850.1"/>
    <property type="molecule type" value="Genomic_DNA"/>
</dbReference>
<comment type="caution">
    <text evidence="2">The sequence shown here is derived from an EMBL/GenBank/DDBJ whole genome shotgun (WGS) entry which is preliminary data.</text>
</comment>
<keyword evidence="3" id="KW-1185">Reference proteome</keyword>
<organism evidence="2 3">
    <name type="scientific">Pristionchus entomophagus</name>
    <dbReference type="NCBI Taxonomy" id="358040"/>
    <lineage>
        <taxon>Eukaryota</taxon>
        <taxon>Metazoa</taxon>
        <taxon>Ecdysozoa</taxon>
        <taxon>Nematoda</taxon>
        <taxon>Chromadorea</taxon>
        <taxon>Rhabditida</taxon>
        <taxon>Rhabditina</taxon>
        <taxon>Diplogasteromorpha</taxon>
        <taxon>Diplogasteroidea</taxon>
        <taxon>Neodiplogasteridae</taxon>
        <taxon>Pristionchus</taxon>
    </lineage>
</organism>
<dbReference type="Proteomes" id="UP001432027">
    <property type="component" value="Unassembled WGS sequence"/>
</dbReference>
<feature type="region of interest" description="Disordered" evidence="1">
    <location>
        <begin position="1"/>
        <end position="32"/>
    </location>
</feature>
<reference evidence="2" key="1">
    <citation type="submission" date="2023-10" db="EMBL/GenBank/DDBJ databases">
        <title>Genome assembly of Pristionchus species.</title>
        <authorList>
            <person name="Yoshida K."/>
            <person name="Sommer R.J."/>
        </authorList>
    </citation>
    <scope>NUCLEOTIDE SEQUENCE</scope>
    <source>
        <strain evidence="2">RS0144</strain>
    </source>
</reference>
<dbReference type="AlphaFoldDB" id="A0AAV5UBZ6"/>
<proteinExistence type="predicted"/>
<feature type="region of interest" description="Disordered" evidence="1">
    <location>
        <begin position="102"/>
        <end position="164"/>
    </location>
</feature>
<protein>
    <submittedName>
        <fullName evidence="2">Uncharacterized protein</fullName>
    </submittedName>
</protein>
<evidence type="ECO:0000313" key="3">
    <source>
        <dbReference type="Proteomes" id="UP001432027"/>
    </source>
</evidence>